<dbReference type="InterPro" id="IPR050238">
    <property type="entry name" value="DNA_Rep/Repair_Clamp_Loader"/>
</dbReference>
<evidence type="ECO:0000313" key="1">
    <source>
        <dbReference type="EMBL" id="CCP24690.1"/>
    </source>
</evidence>
<dbReference type="AlphaFoldDB" id="F4LRG5"/>
<dbReference type="KEGG" id="tae:TepiRe1_0013"/>
<dbReference type="STRING" id="1209989.TepRe1_0013"/>
<dbReference type="Gene3D" id="3.40.50.300">
    <property type="entry name" value="P-loop containing nucleotide triphosphate hydrolases"/>
    <property type="match status" value="1"/>
</dbReference>
<dbReference type="Pfam" id="PF13177">
    <property type="entry name" value="DNA_pol3_delta2"/>
    <property type="match status" value="1"/>
</dbReference>
<protein>
    <submittedName>
        <fullName evidence="1">DNA polymerase III gamma/tau subunits</fullName>
    </submittedName>
</protein>
<dbReference type="PATRIC" id="fig|1209989.3.peg.17"/>
<proteinExistence type="predicted"/>
<dbReference type="SUPFAM" id="SSF52540">
    <property type="entry name" value="P-loop containing nucleoside triphosphate hydrolases"/>
    <property type="match status" value="1"/>
</dbReference>
<sequence length="269" mass="30460">MDNISHAYIFLGDEEETTQKALKLAQTANCENTNMAPCGFCSTCRKIQSQVYPDVIHVHPDGAAIKIEQVRKIILDLTEKPMEGNKKVYILHEAHTITPQAQNALLKTLEEPCSESIIILLSNNIKQLIPTVVSRCQIQDFTKAEAELLLSVESRQKIADIIFNTMQKAGHTEFAIYARELSDIEEKIEEVLEVTISLFRDMLIVKTNADAALINQDLEPMIYKYSSILATDSMLRAIDVTYRQLKAAKFRGNKNLIWYNLLVGLKEVF</sequence>
<gene>
    <name evidence="1" type="ordered locus">TEPIRE1_0013</name>
</gene>
<evidence type="ECO:0000313" key="2">
    <source>
        <dbReference type="Proteomes" id="UP000010802"/>
    </source>
</evidence>
<dbReference type="eggNOG" id="COG0470">
    <property type="taxonomic scope" value="Bacteria"/>
</dbReference>
<accession>L0RV99</accession>
<dbReference type="PANTHER" id="PTHR11669">
    <property type="entry name" value="REPLICATION FACTOR C / DNA POLYMERASE III GAMMA-TAU SUBUNIT"/>
    <property type="match status" value="1"/>
</dbReference>
<dbReference type="EMBL" id="HF563609">
    <property type="protein sequence ID" value="CCP24690.1"/>
    <property type="molecule type" value="Genomic_DNA"/>
</dbReference>
<dbReference type="InterPro" id="IPR027417">
    <property type="entry name" value="P-loop_NTPase"/>
</dbReference>
<reference evidence="2" key="1">
    <citation type="journal article" date="2013" name="Genome Announc.">
        <title>First genome sequence of a syntrophic acetate-oxidizing bacterium, Tepidanaerobacter acetatoxydans strain Re1.</title>
        <authorList>
            <person name="Manzoor S."/>
            <person name="Bongcam-Rudloff E."/>
            <person name="Schnurer A."/>
            <person name="Muller B."/>
        </authorList>
    </citation>
    <scope>NUCLEOTIDE SEQUENCE [LARGE SCALE GENOMIC DNA]</scope>
    <source>
        <strain evidence="2">Re1</strain>
    </source>
</reference>
<dbReference type="PANTHER" id="PTHR11669:SF8">
    <property type="entry name" value="DNA POLYMERASE III SUBUNIT DELTA"/>
    <property type="match status" value="1"/>
</dbReference>
<dbReference type="Proteomes" id="UP000010802">
    <property type="component" value="Chromosome"/>
</dbReference>
<dbReference type="OrthoDB" id="9810148at2"/>
<dbReference type="GO" id="GO:0006261">
    <property type="term" value="P:DNA-templated DNA replication"/>
    <property type="evidence" value="ECO:0007669"/>
    <property type="project" value="TreeGrafter"/>
</dbReference>
<organism evidence="1 2">
    <name type="scientific">Tepidanaerobacter acetatoxydans (strain DSM 21804 / JCM 16047 / Re1)</name>
    <dbReference type="NCBI Taxonomy" id="1209989"/>
    <lineage>
        <taxon>Bacteria</taxon>
        <taxon>Bacillati</taxon>
        <taxon>Bacillota</taxon>
        <taxon>Clostridia</taxon>
        <taxon>Thermosediminibacterales</taxon>
        <taxon>Tepidanaerobacteraceae</taxon>
        <taxon>Tepidanaerobacter</taxon>
    </lineage>
</organism>
<dbReference type="HOGENOM" id="CLU_006229_4_5_9"/>
<accession>F4LRG5</accession>
<dbReference type="RefSeq" id="WP_013777152.1">
    <property type="nucleotide sequence ID" value="NC_015519.1"/>
</dbReference>
<dbReference type="KEGG" id="tep:TepRe1_0013"/>
<keyword evidence="2" id="KW-1185">Reference proteome</keyword>
<name>F4LRG5_TEPAE</name>